<dbReference type="EMBL" id="CAJVPK010009171">
    <property type="protein sequence ID" value="CAG8665373.1"/>
    <property type="molecule type" value="Genomic_DNA"/>
</dbReference>
<comment type="caution">
    <text evidence="2">The sequence shown here is derived from an EMBL/GenBank/DDBJ whole genome shotgun (WGS) entry which is preliminary data.</text>
</comment>
<dbReference type="AlphaFoldDB" id="A0A9N9H7T8"/>
<protein>
    <submittedName>
        <fullName evidence="2">812_t:CDS:1</fullName>
    </submittedName>
</protein>
<feature type="non-terminal residue" evidence="2">
    <location>
        <position position="47"/>
    </location>
</feature>
<feature type="compositionally biased region" description="Gly residues" evidence="1">
    <location>
        <begin position="16"/>
        <end position="29"/>
    </location>
</feature>
<reference evidence="2" key="1">
    <citation type="submission" date="2021-06" db="EMBL/GenBank/DDBJ databases">
        <authorList>
            <person name="Kallberg Y."/>
            <person name="Tangrot J."/>
            <person name="Rosling A."/>
        </authorList>
    </citation>
    <scope>NUCLEOTIDE SEQUENCE</scope>
    <source>
        <strain evidence="2">AZ414A</strain>
    </source>
</reference>
<evidence type="ECO:0000313" key="3">
    <source>
        <dbReference type="Proteomes" id="UP000789706"/>
    </source>
</evidence>
<gene>
    <name evidence="2" type="ORF">DEBURN_LOCUS11904</name>
</gene>
<keyword evidence="3" id="KW-1185">Reference proteome</keyword>
<organism evidence="2 3">
    <name type="scientific">Diversispora eburnea</name>
    <dbReference type="NCBI Taxonomy" id="1213867"/>
    <lineage>
        <taxon>Eukaryota</taxon>
        <taxon>Fungi</taxon>
        <taxon>Fungi incertae sedis</taxon>
        <taxon>Mucoromycota</taxon>
        <taxon>Glomeromycotina</taxon>
        <taxon>Glomeromycetes</taxon>
        <taxon>Diversisporales</taxon>
        <taxon>Diversisporaceae</taxon>
        <taxon>Diversispora</taxon>
    </lineage>
</organism>
<evidence type="ECO:0000256" key="1">
    <source>
        <dbReference type="SAM" id="MobiDB-lite"/>
    </source>
</evidence>
<dbReference type="Proteomes" id="UP000789706">
    <property type="component" value="Unassembled WGS sequence"/>
</dbReference>
<proteinExistence type="predicted"/>
<sequence>RPSELWPPDSKAMGARQGGGAMQAEGVGGGKPILLKRVLRKAKRALE</sequence>
<feature type="region of interest" description="Disordered" evidence="1">
    <location>
        <begin position="1"/>
        <end position="29"/>
    </location>
</feature>
<feature type="non-terminal residue" evidence="2">
    <location>
        <position position="1"/>
    </location>
</feature>
<accession>A0A9N9H7T8</accession>
<evidence type="ECO:0000313" key="2">
    <source>
        <dbReference type="EMBL" id="CAG8665373.1"/>
    </source>
</evidence>
<name>A0A9N9H7T8_9GLOM</name>